<feature type="region of interest" description="Disordered" evidence="7">
    <location>
        <begin position="36"/>
        <end position="96"/>
    </location>
</feature>
<keyword evidence="4" id="KW-0564">Palmitate</keyword>
<gene>
    <name evidence="8" type="ORF">ACFOEN_07620</name>
</gene>
<evidence type="ECO:0000256" key="4">
    <source>
        <dbReference type="ARBA" id="ARBA00023139"/>
    </source>
</evidence>
<dbReference type="InterPro" id="IPR032831">
    <property type="entry name" value="LptM_cons"/>
</dbReference>
<name>A0ABV7H834_9BURK</name>
<dbReference type="EMBL" id="JBHRTI010000004">
    <property type="protein sequence ID" value="MFC3147507.1"/>
    <property type="molecule type" value="Genomic_DNA"/>
</dbReference>
<dbReference type="NCBIfam" id="NF047847">
    <property type="entry name" value="SS_mature_LptM"/>
    <property type="match status" value="1"/>
</dbReference>
<evidence type="ECO:0000313" key="8">
    <source>
        <dbReference type="EMBL" id="MFC3147507.1"/>
    </source>
</evidence>
<keyword evidence="6 8" id="KW-0449">Lipoprotein</keyword>
<feature type="compositionally biased region" description="Low complexity" evidence="7">
    <location>
        <begin position="54"/>
        <end position="78"/>
    </location>
</feature>
<dbReference type="RefSeq" id="WP_377302681.1">
    <property type="nucleotide sequence ID" value="NZ_CP180191.1"/>
</dbReference>
<accession>A0ABV7H834</accession>
<evidence type="ECO:0000256" key="6">
    <source>
        <dbReference type="ARBA" id="ARBA00023288"/>
    </source>
</evidence>
<evidence type="ECO:0000256" key="5">
    <source>
        <dbReference type="ARBA" id="ARBA00023237"/>
    </source>
</evidence>
<dbReference type="Pfam" id="PF13627">
    <property type="entry name" value="LptM_cons"/>
    <property type="match status" value="1"/>
</dbReference>
<sequence>MKSILFSGPPRSAAKSVPGALLAVSAAAVLGLSACGQRGPLVLPPKPQPVTPKSAAQSAAPPTAAPASAPAAADTTQPGRPADAQPSVTPNKEPRP</sequence>
<comment type="caution">
    <text evidence="8">The sequence shown here is derived from an EMBL/GenBank/DDBJ whole genome shotgun (WGS) entry which is preliminary data.</text>
</comment>
<comment type="subcellular location">
    <subcellularLocation>
        <location evidence="1">Cell outer membrane</location>
        <topology evidence="1">Lipid-anchor</topology>
    </subcellularLocation>
</comment>
<protein>
    <submittedName>
        <fullName evidence="8">Lipoprotein</fullName>
    </submittedName>
</protein>
<reference evidence="9" key="1">
    <citation type="journal article" date="2019" name="Int. J. Syst. Evol. Microbiol.">
        <title>The Global Catalogue of Microorganisms (GCM) 10K type strain sequencing project: providing services to taxonomists for standard genome sequencing and annotation.</title>
        <authorList>
            <consortium name="The Broad Institute Genomics Platform"/>
            <consortium name="The Broad Institute Genome Sequencing Center for Infectious Disease"/>
            <person name="Wu L."/>
            <person name="Ma J."/>
        </authorList>
    </citation>
    <scope>NUCLEOTIDE SEQUENCE [LARGE SCALE GENOMIC DNA]</scope>
    <source>
        <strain evidence="9">KCTC 52168</strain>
    </source>
</reference>
<evidence type="ECO:0000256" key="3">
    <source>
        <dbReference type="ARBA" id="ARBA00023136"/>
    </source>
</evidence>
<keyword evidence="3" id="KW-0472">Membrane</keyword>
<evidence type="ECO:0000256" key="1">
    <source>
        <dbReference type="ARBA" id="ARBA00004459"/>
    </source>
</evidence>
<keyword evidence="5" id="KW-0998">Cell outer membrane</keyword>
<dbReference type="Proteomes" id="UP001595556">
    <property type="component" value="Unassembled WGS sequence"/>
</dbReference>
<evidence type="ECO:0000256" key="7">
    <source>
        <dbReference type="SAM" id="MobiDB-lite"/>
    </source>
</evidence>
<keyword evidence="9" id="KW-1185">Reference proteome</keyword>
<proteinExistence type="predicted"/>
<keyword evidence="2" id="KW-0732">Signal</keyword>
<dbReference type="PROSITE" id="PS51257">
    <property type="entry name" value="PROKAR_LIPOPROTEIN"/>
    <property type="match status" value="1"/>
</dbReference>
<evidence type="ECO:0000256" key="2">
    <source>
        <dbReference type="ARBA" id="ARBA00022729"/>
    </source>
</evidence>
<evidence type="ECO:0000313" key="9">
    <source>
        <dbReference type="Proteomes" id="UP001595556"/>
    </source>
</evidence>
<organism evidence="8 9">
    <name type="scientific">Piscinibacterium candidicorallinum</name>
    <dbReference type="NCBI Taxonomy" id="1793872"/>
    <lineage>
        <taxon>Bacteria</taxon>
        <taxon>Pseudomonadati</taxon>
        <taxon>Pseudomonadota</taxon>
        <taxon>Betaproteobacteria</taxon>
        <taxon>Burkholderiales</taxon>
        <taxon>Piscinibacterium</taxon>
    </lineage>
</organism>